<evidence type="ECO:0000313" key="2">
    <source>
        <dbReference type="Proteomes" id="UP001162156"/>
    </source>
</evidence>
<organism evidence="1 2">
    <name type="scientific">Rhamnusium bicolor</name>
    <dbReference type="NCBI Taxonomy" id="1586634"/>
    <lineage>
        <taxon>Eukaryota</taxon>
        <taxon>Metazoa</taxon>
        <taxon>Ecdysozoa</taxon>
        <taxon>Arthropoda</taxon>
        <taxon>Hexapoda</taxon>
        <taxon>Insecta</taxon>
        <taxon>Pterygota</taxon>
        <taxon>Neoptera</taxon>
        <taxon>Endopterygota</taxon>
        <taxon>Coleoptera</taxon>
        <taxon>Polyphaga</taxon>
        <taxon>Cucujiformia</taxon>
        <taxon>Chrysomeloidea</taxon>
        <taxon>Cerambycidae</taxon>
        <taxon>Lepturinae</taxon>
        <taxon>Rhagiini</taxon>
        <taxon>Rhamnusium</taxon>
    </lineage>
</organism>
<name>A0AAV8X836_9CUCU</name>
<keyword evidence="2" id="KW-1185">Reference proteome</keyword>
<gene>
    <name evidence="1" type="ORF">NQ314_013070</name>
</gene>
<dbReference type="EMBL" id="JANEYF010003639">
    <property type="protein sequence ID" value="KAJ8934998.1"/>
    <property type="molecule type" value="Genomic_DNA"/>
</dbReference>
<proteinExistence type="predicted"/>
<reference evidence="1" key="1">
    <citation type="journal article" date="2023" name="Insect Mol. Biol.">
        <title>Genome sequencing provides insights into the evolution of gene families encoding plant cell wall-degrading enzymes in longhorned beetles.</title>
        <authorList>
            <person name="Shin N.R."/>
            <person name="Okamura Y."/>
            <person name="Kirsch R."/>
            <person name="Pauchet Y."/>
        </authorList>
    </citation>
    <scope>NUCLEOTIDE SEQUENCE</scope>
    <source>
        <strain evidence="1">RBIC_L_NR</strain>
    </source>
</reference>
<accession>A0AAV8X836</accession>
<dbReference type="AlphaFoldDB" id="A0AAV8X836"/>
<protein>
    <recommendedName>
        <fullName evidence="3">Protein ALP1-like</fullName>
    </recommendedName>
</protein>
<comment type="caution">
    <text evidence="1">The sequence shown here is derived from an EMBL/GenBank/DDBJ whole genome shotgun (WGS) entry which is preliminary data.</text>
</comment>
<sequence>MMLLDLSSESDESDFFEEIADVVFMKQKKKKCWISSYVKKREKFREFHKLINELDDFKFKNYFRVTREQFYELHDLIAVDIQKQNTNFRRAIGTEERLAICLR</sequence>
<evidence type="ECO:0008006" key="3">
    <source>
        <dbReference type="Google" id="ProtNLM"/>
    </source>
</evidence>
<evidence type="ECO:0000313" key="1">
    <source>
        <dbReference type="EMBL" id="KAJ8934998.1"/>
    </source>
</evidence>
<dbReference type="Proteomes" id="UP001162156">
    <property type="component" value="Unassembled WGS sequence"/>
</dbReference>